<proteinExistence type="predicted"/>
<dbReference type="EMBL" id="CAICTM010002526">
    <property type="protein sequence ID" value="CAB9529520.1"/>
    <property type="molecule type" value="Genomic_DNA"/>
</dbReference>
<reference evidence="2" key="1">
    <citation type="submission" date="2020-06" db="EMBL/GenBank/DDBJ databases">
        <authorList>
            <consortium name="Plant Systems Biology data submission"/>
        </authorList>
    </citation>
    <scope>NUCLEOTIDE SEQUENCE</scope>
    <source>
        <strain evidence="2">D6</strain>
    </source>
</reference>
<evidence type="ECO:0000313" key="2">
    <source>
        <dbReference type="EMBL" id="CAB9529520.1"/>
    </source>
</evidence>
<accession>A0A9N8F306</accession>
<sequence>MQEIVEYIHTDTCASLNVKKRKACEENKAKQWEAQKELAKKLVALSAAAMYYNLPSLVKEIEKSISKVVKQFPSLPLIVLATCHKEGPSVPPALLELAWSLVRSSRKALADTKAIACVDAALVEQILTDDQMSMNEYGLFLFLTQWVQINPKDREELAKKLGSNLQLEKINPVDLSTSVASSGLFMADEINEAYKKQAIAAQQAHRWSFQAARGSRVWKKTLTTETGSGKPDVNTDILNIAPIKERIHEWTAKLLLDDGVGTNASAAFGIVCTETFVEDDFLLGRQAGGWGFDDLGSSCSEGQYTLEDMRSICTDEEVNLTLNLSPSEKGNGTLIISFELQGDNRSYEIANNLHEHLKSHPGGFLPAVSTYHGACIEFVRMTTIQKG</sequence>
<feature type="domain" description="BACK" evidence="1">
    <location>
        <begin position="94"/>
        <end position="179"/>
    </location>
</feature>
<dbReference type="Gene3D" id="1.25.40.420">
    <property type="match status" value="1"/>
</dbReference>
<dbReference type="OrthoDB" id="9979965at2759"/>
<dbReference type="Proteomes" id="UP001153069">
    <property type="component" value="Unassembled WGS sequence"/>
</dbReference>
<evidence type="ECO:0000259" key="1">
    <source>
        <dbReference type="Pfam" id="PF07707"/>
    </source>
</evidence>
<evidence type="ECO:0000313" key="3">
    <source>
        <dbReference type="Proteomes" id="UP001153069"/>
    </source>
</evidence>
<gene>
    <name evidence="2" type="ORF">SEMRO_2528_G330350.1</name>
</gene>
<protein>
    <recommendedName>
        <fullName evidence="1">BACK domain-containing protein</fullName>
    </recommendedName>
</protein>
<dbReference type="Pfam" id="PF07707">
    <property type="entry name" value="BACK"/>
    <property type="match status" value="1"/>
</dbReference>
<dbReference type="InterPro" id="IPR011705">
    <property type="entry name" value="BACK"/>
</dbReference>
<organism evidence="2 3">
    <name type="scientific">Seminavis robusta</name>
    <dbReference type="NCBI Taxonomy" id="568900"/>
    <lineage>
        <taxon>Eukaryota</taxon>
        <taxon>Sar</taxon>
        <taxon>Stramenopiles</taxon>
        <taxon>Ochrophyta</taxon>
        <taxon>Bacillariophyta</taxon>
        <taxon>Bacillariophyceae</taxon>
        <taxon>Bacillariophycidae</taxon>
        <taxon>Naviculales</taxon>
        <taxon>Naviculaceae</taxon>
        <taxon>Seminavis</taxon>
    </lineage>
</organism>
<comment type="caution">
    <text evidence="2">The sequence shown here is derived from an EMBL/GenBank/DDBJ whole genome shotgun (WGS) entry which is preliminary data.</text>
</comment>
<name>A0A9N8F306_9STRA</name>
<dbReference type="AlphaFoldDB" id="A0A9N8F306"/>
<keyword evidence="3" id="KW-1185">Reference proteome</keyword>